<evidence type="ECO:0000313" key="1">
    <source>
        <dbReference type="EMBL" id="SCW67924.1"/>
    </source>
</evidence>
<organism evidence="1 2">
    <name type="scientific">Rhizobium mongolense subsp. loessense</name>
    <dbReference type="NCBI Taxonomy" id="158890"/>
    <lineage>
        <taxon>Bacteria</taxon>
        <taxon>Pseudomonadati</taxon>
        <taxon>Pseudomonadota</taxon>
        <taxon>Alphaproteobacteria</taxon>
        <taxon>Hyphomicrobiales</taxon>
        <taxon>Rhizobiaceae</taxon>
        <taxon>Rhizobium/Agrobacterium group</taxon>
        <taxon>Rhizobium</taxon>
    </lineage>
</organism>
<proteinExistence type="predicted"/>
<dbReference type="EMBL" id="FMTM01000005">
    <property type="protein sequence ID" value="SCW67924.1"/>
    <property type="molecule type" value="Genomic_DNA"/>
</dbReference>
<evidence type="ECO:0000313" key="2">
    <source>
        <dbReference type="Proteomes" id="UP000199542"/>
    </source>
</evidence>
<gene>
    <name evidence="1" type="ORF">SAMN02927900_03787</name>
</gene>
<accession>A0A1G4SFD5</accession>
<sequence length="50" mass="5239">MSATIPTILLSDALQMADRSIAPARTLDVAGSIAVVDSSGHDDRRIPVFS</sequence>
<reference evidence="1 2" key="1">
    <citation type="submission" date="2016-10" db="EMBL/GenBank/DDBJ databases">
        <authorList>
            <person name="de Groot N.N."/>
        </authorList>
    </citation>
    <scope>NUCLEOTIDE SEQUENCE [LARGE SCALE GENOMIC DNA]</scope>
    <source>
        <strain evidence="1 2">CGMCC 1.3401</strain>
    </source>
</reference>
<dbReference type="AlphaFoldDB" id="A0A1G4SFD5"/>
<protein>
    <submittedName>
        <fullName evidence="1">Uncharacterized protein</fullName>
    </submittedName>
</protein>
<dbReference type="Proteomes" id="UP000199542">
    <property type="component" value="Unassembled WGS sequence"/>
</dbReference>
<name>A0A1G4SFD5_9HYPH</name>
<dbReference type="RefSeq" id="WP_208603172.1">
    <property type="nucleotide sequence ID" value="NZ_FMTM01000005.1"/>
</dbReference>